<dbReference type="SUPFAM" id="SSF55021">
    <property type="entry name" value="ACT-like"/>
    <property type="match status" value="1"/>
</dbReference>
<dbReference type="Gene3D" id="3.30.70.260">
    <property type="match status" value="1"/>
</dbReference>
<protein>
    <submittedName>
        <fullName evidence="10">ATP-binding cassette domain-containing protein</fullName>
    </submittedName>
</protein>
<dbReference type="CDD" id="cd03258">
    <property type="entry name" value="ABC_MetN_methionine_transporter"/>
    <property type="match status" value="1"/>
</dbReference>
<evidence type="ECO:0000313" key="11">
    <source>
        <dbReference type="Proteomes" id="UP000318138"/>
    </source>
</evidence>
<keyword evidence="7" id="KW-0029">Amino-acid transport</keyword>
<dbReference type="Proteomes" id="UP000318138">
    <property type="component" value="Chromosome"/>
</dbReference>
<dbReference type="PANTHER" id="PTHR43166:SF30">
    <property type="entry name" value="METHIONINE IMPORT ATP-BINDING PROTEIN METN"/>
    <property type="match status" value="1"/>
</dbReference>
<name>A0A859FB38_9BACI</name>
<evidence type="ECO:0000256" key="8">
    <source>
        <dbReference type="ARBA" id="ARBA00023136"/>
    </source>
</evidence>
<dbReference type="InterPro" id="IPR027417">
    <property type="entry name" value="P-loop_NTPase"/>
</dbReference>
<dbReference type="SMART" id="SM00930">
    <property type="entry name" value="NIL"/>
    <property type="match status" value="1"/>
</dbReference>
<keyword evidence="4" id="KW-0547">Nucleotide-binding</keyword>
<dbReference type="FunFam" id="3.40.50.300:FF:000056">
    <property type="entry name" value="Cell division ATP-binding protein FtsE"/>
    <property type="match status" value="1"/>
</dbReference>
<dbReference type="InterPro" id="IPR018449">
    <property type="entry name" value="NIL_domain"/>
</dbReference>
<keyword evidence="8" id="KW-0472">Membrane</keyword>
<feature type="domain" description="ABC transporter" evidence="9">
    <location>
        <begin position="2"/>
        <end position="241"/>
    </location>
</feature>
<proteinExistence type="inferred from homology"/>
<dbReference type="InterPro" id="IPR003593">
    <property type="entry name" value="AAA+_ATPase"/>
</dbReference>
<evidence type="ECO:0000256" key="3">
    <source>
        <dbReference type="ARBA" id="ARBA00022475"/>
    </source>
</evidence>
<dbReference type="SUPFAM" id="SSF52540">
    <property type="entry name" value="P-loop containing nucleoside triphosphate hydrolases"/>
    <property type="match status" value="1"/>
</dbReference>
<dbReference type="Pfam" id="PF09383">
    <property type="entry name" value="NIL"/>
    <property type="match status" value="1"/>
</dbReference>
<keyword evidence="5 10" id="KW-0067">ATP-binding</keyword>
<dbReference type="GO" id="GO:0016887">
    <property type="term" value="F:ATP hydrolysis activity"/>
    <property type="evidence" value="ECO:0007669"/>
    <property type="project" value="InterPro"/>
</dbReference>
<dbReference type="Pfam" id="PF00005">
    <property type="entry name" value="ABC_tran"/>
    <property type="match status" value="1"/>
</dbReference>
<dbReference type="AlphaFoldDB" id="A0A859FB38"/>
<keyword evidence="3" id="KW-1003">Cell membrane</keyword>
<dbReference type="SMART" id="SM00382">
    <property type="entry name" value="AAA"/>
    <property type="match status" value="1"/>
</dbReference>
<reference evidence="11" key="1">
    <citation type="submission" date="2019-07" db="EMBL/GenBank/DDBJ databases">
        <title>Bacillus alkalisoli sp. nov. isolated from saline soil.</title>
        <authorList>
            <person name="Sun J.-Q."/>
            <person name="Xu L."/>
        </authorList>
    </citation>
    <scope>NUCLEOTIDE SEQUENCE [LARGE SCALE GENOMIC DNA]</scope>
    <source>
        <strain evidence="11">M4U3P1</strain>
    </source>
</reference>
<organism evidence="10 11">
    <name type="scientific">Paenalkalicoccus suaedae</name>
    <dbReference type="NCBI Taxonomy" id="2592382"/>
    <lineage>
        <taxon>Bacteria</taxon>
        <taxon>Bacillati</taxon>
        <taxon>Bacillota</taxon>
        <taxon>Bacilli</taxon>
        <taxon>Bacillales</taxon>
        <taxon>Bacillaceae</taxon>
        <taxon>Paenalkalicoccus</taxon>
    </lineage>
</organism>
<dbReference type="InterPro" id="IPR045865">
    <property type="entry name" value="ACT-like_dom_sf"/>
</dbReference>
<keyword evidence="6" id="KW-1278">Translocase</keyword>
<dbReference type="EMBL" id="CP041372">
    <property type="protein sequence ID" value="QKS70002.1"/>
    <property type="molecule type" value="Genomic_DNA"/>
</dbReference>
<dbReference type="InterPro" id="IPR050086">
    <property type="entry name" value="MetN_ABC_transporter-like"/>
</dbReference>
<gene>
    <name evidence="10" type="ORF">FLK61_24830</name>
</gene>
<dbReference type="InterPro" id="IPR041701">
    <property type="entry name" value="MetN_ABC"/>
</dbReference>
<sequence>MITFDEVTKSFTTNGKDILAVDDVSLTVNKGEIFGIIGFSGAGKSTLLRLVNLLESPTKGRILIGDQDIQSLKPRDLRRQRQQIGMIFQNFNLFSSRTVFGNVAYPLRLARKPKREVTRIVNDMLDFVGLKDKADHYPEQLSGGQKQRVGIARALATSPEFLICDEATSALDPDTTDDILRLLKKVNEEYGITILLITHEMHVIKTICDRVAVMENGRVIESGNVFNVFSNPQTATTKNFISSVLNDRLSIKLLTHLRNSHTNPLYRVIFKGESTNQPLLSKVTRKYDLDFNIAYGSVNELQDQLYGNLIVEFIGDPIAVQRAIEELATTVEIREVINHGS</sequence>
<dbReference type="RefSeq" id="WP_176008046.1">
    <property type="nucleotide sequence ID" value="NZ_CP041372.2"/>
</dbReference>
<evidence type="ECO:0000256" key="4">
    <source>
        <dbReference type="ARBA" id="ARBA00022741"/>
    </source>
</evidence>
<evidence type="ECO:0000256" key="7">
    <source>
        <dbReference type="ARBA" id="ARBA00022970"/>
    </source>
</evidence>
<dbReference type="PROSITE" id="PS50893">
    <property type="entry name" value="ABC_TRANSPORTER_2"/>
    <property type="match status" value="1"/>
</dbReference>
<evidence type="ECO:0000256" key="6">
    <source>
        <dbReference type="ARBA" id="ARBA00022967"/>
    </source>
</evidence>
<evidence type="ECO:0000256" key="5">
    <source>
        <dbReference type="ARBA" id="ARBA00022840"/>
    </source>
</evidence>
<comment type="similarity">
    <text evidence="1">Belongs to the ABC transporter superfamily.</text>
</comment>
<evidence type="ECO:0000313" key="10">
    <source>
        <dbReference type="EMBL" id="QKS70002.1"/>
    </source>
</evidence>
<dbReference type="PROSITE" id="PS00211">
    <property type="entry name" value="ABC_TRANSPORTER_1"/>
    <property type="match status" value="1"/>
</dbReference>
<dbReference type="KEGG" id="psua:FLK61_24830"/>
<evidence type="ECO:0000259" key="9">
    <source>
        <dbReference type="PROSITE" id="PS50893"/>
    </source>
</evidence>
<dbReference type="InterPro" id="IPR003439">
    <property type="entry name" value="ABC_transporter-like_ATP-bd"/>
</dbReference>
<evidence type="ECO:0000256" key="2">
    <source>
        <dbReference type="ARBA" id="ARBA00022448"/>
    </source>
</evidence>
<dbReference type="Gene3D" id="3.40.50.300">
    <property type="entry name" value="P-loop containing nucleotide triphosphate hydrolases"/>
    <property type="match status" value="1"/>
</dbReference>
<dbReference type="GO" id="GO:0005886">
    <property type="term" value="C:plasma membrane"/>
    <property type="evidence" value="ECO:0007669"/>
    <property type="project" value="UniProtKB-ARBA"/>
</dbReference>
<dbReference type="GO" id="GO:0006865">
    <property type="term" value="P:amino acid transport"/>
    <property type="evidence" value="ECO:0007669"/>
    <property type="project" value="UniProtKB-KW"/>
</dbReference>
<keyword evidence="11" id="KW-1185">Reference proteome</keyword>
<accession>A0A859FB38</accession>
<dbReference type="PANTHER" id="PTHR43166">
    <property type="entry name" value="AMINO ACID IMPORT ATP-BINDING PROTEIN"/>
    <property type="match status" value="1"/>
</dbReference>
<keyword evidence="2" id="KW-0813">Transport</keyword>
<dbReference type="InterPro" id="IPR017871">
    <property type="entry name" value="ABC_transporter-like_CS"/>
</dbReference>
<dbReference type="GO" id="GO:0005524">
    <property type="term" value="F:ATP binding"/>
    <property type="evidence" value="ECO:0007669"/>
    <property type="project" value="UniProtKB-KW"/>
</dbReference>
<evidence type="ECO:0000256" key="1">
    <source>
        <dbReference type="ARBA" id="ARBA00005417"/>
    </source>
</evidence>